<evidence type="ECO:0000256" key="2">
    <source>
        <dbReference type="RuleBase" id="RU362097"/>
    </source>
</evidence>
<dbReference type="STRING" id="1120980.GCA_000745955_01489"/>
<dbReference type="AlphaFoldDB" id="A0A376BK45"/>
<evidence type="ECO:0000313" key="3">
    <source>
        <dbReference type="EMBL" id="SSY70020.1"/>
    </source>
</evidence>
<keyword evidence="2" id="KW-0812">Transmembrane</keyword>
<keyword evidence="2" id="KW-1134">Transmembrane beta strand</keyword>
<keyword evidence="2" id="KW-0732">Signal</keyword>
<dbReference type="SUPFAM" id="SSF56954">
    <property type="entry name" value="Outer membrane efflux proteins (OEP)"/>
    <property type="match status" value="1"/>
</dbReference>
<organism evidence="3 4">
    <name type="scientific">Alysiella crassa</name>
    <dbReference type="NCBI Taxonomy" id="153491"/>
    <lineage>
        <taxon>Bacteria</taxon>
        <taxon>Pseudomonadati</taxon>
        <taxon>Pseudomonadota</taxon>
        <taxon>Betaproteobacteria</taxon>
        <taxon>Neisseriales</taxon>
        <taxon>Neisseriaceae</taxon>
        <taxon>Alysiella</taxon>
    </lineage>
</organism>
<gene>
    <name evidence="3" type="primary">oprM</name>
    <name evidence="3" type="ORF">NCTC10283_00083</name>
</gene>
<comment type="subcellular location">
    <subcellularLocation>
        <location evidence="2">Cell membrane</location>
        <topology evidence="2">Lipid-anchor</topology>
    </subcellularLocation>
</comment>
<dbReference type="PANTHER" id="PTHR30203:SF32">
    <property type="entry name" value="CATION EFFLUX SYSTEM PROTEIN CUSC"/>
    <property type="match status" value="1"/>
</dbReference>
<keyword evidence="2" id="KW-0564">Palmitate</keyword>
<dbReference type="Gene3D" id="2.20.200.10">
    <property type="entry name" value="Outer membrane efflux proteins (OEP)"/>
    <property type="match status" value="1"/>
</dbReference>
<evidence type="ECO:0000313" key="4">
    <source>
        <dbReference type="Proteomes" id="UP000254209"/>
    </source>
</evidence>
<feature type="signal peptide" evidence="2">
    <location>
        <begin position="1"/>
        <end position="20"/>
    </location>
</feature>
<reference evidence="3 4" key="1">
    <citation type="submission" date="2018-06" db="EMBL/GenBank/DDBJ databases">
        <authorList>
            <consortium name="Pathogen Informatics"/>
            <person name="Doyle S."/>
        </authorList>
    </citation>
    <scope>NUCLEOTIDE SEQUENCE [LARGE SCALE GENOMIC DNA]</scope>
    <source>
        <strain evidence="3 4">NCTC10283</strain>
    </source>
</reference>
<protein>
    <submittedName>
        <fullName evidence="3">Outer membrane protein oprM</fullName>
    </submittedName>
</protein>
<dbReference type="InterPro" id="IPR010131">
    <property type="entry name" value="MdtP/NodT-like"/>
</dbReference>
<keyword evidence="2" id="KW-0449">Lipoprotein</keyword>
<dbReference type="GO" id="GO:0015562">
    <property type="term" value="F:efflux transmembrane transporter activity"/>
    <property type="evidence" value="ECO:0007669"/>
    <property type="project" value="InterPro"/>
</dbReference>
<accession>A0A376BK45</accession>
<dbReference type="Proteomes" id="UP000254209">
    <property type="component" value="Unassembled WGS sequence"/>
</dbReference>
<dbReference type="Gene3D" id="1.20.1600.10">
    <property type="entry name" value="Outer membrane efflux proteins (OEP)"/>
    <property type="match status" value="1"/>
</dbReference>
<sequence length="502" mass="54250">MKLKPITLAAVLLISLSACKSIKPVVELAPEYEQPTVAVPETFAFDLPATEAASIQAASLGWRDYFADPRLHALIELALKNNTNLRTAALNVEQVRAQYAITRTSQEMPNISGTAGATRSGALAHTGTNRFNIGLSTGYELDLWGRVKNSSEAALESYFATAAAKDATHLTLISQVAKAHLNELYAQAAMDLAKRTLSSYEETYRLAKIRHQAGVISAVDLRAQEAQIESAKSTYAGAVRAREQARNALALLINQPIPKNLPKAKSLSQQFKINNLPAGLSSQVLLNRPDIRAAEHQLRQANANIGVARAAFYPKISLTGTLGLISPQLGNLFQTNKGSWSAGANLSVPIFDWGTNKANLEAVKIEQQKKVVAYEAAVQSAFKDVADALVARAALAAQFESVSAQRKAYNERLRLIHLRYKHGVASSLDLLDAERSSYNSDNAVLNTQLNLLENLVDVYKALGGGLKRYTTDAQDSVGVRAAMANTPSSQQEVYVPANVKAE</sequence>
<dbReference type="GO" id="GO:0005886">
    <property type="term" value="C:plasma membrane"/>
    <property type="evidence" value="ECO:0007669"/>
    <property type="project" value="UniProtKB-SubCell"/>
</dbReference>
<dbReference type="InterPro" id="IPR003423">
    <property type="entry name" value="OMP_efflux"/>
</dbReference>
<name>A0A376BK45_9NEIS</name>
<proteinExistence type="inferred from homology"/>
<dbReference type="OrthoDB" id="9770517at2"/>
<dbReference type="PROSITE" id="PS51257">
    <property type="entry name" value="PROKAR_LIPOPROTEIN"/>
    <property type="match status" value="1"/>
</dbReference>
<comment type="similarity">
    <text evidence="1 2">Belongs to the outer membrane factor (OMF) (TC 1.B.17) family.</text>
</comment>
<dbReference type="Pfam" id="PF02321">
    <property type="entry name" value="OEP"/>
    <property type="match status" value="2"/>
</dbReference>
<keyword evidence="2" id="KW-0472">Membrane</keyword>
<feature type="chain" id="PRO_5016481723" evidence="2">
    <location>
        <begin position="21"/>
        <end position="502"/>
    </location>
</feature>
<dbReference type="RefSeq" id="WP_084693554.1">
    <property type="nucleotide sequence ID" value="NZ_CP091519.2"/>
</dbReference>
<dbReference type="PANTHER" id="PTHR30203">
    <property type="entry name" value="OUTER MEMBRANE CATION EFFLUX PROTEIN"/>
    <property type="match status" value="1"/>
</dbReference>
<dbReference type="NCBIfam" id="TIGR01845">
    <property type="entry name" value="outer_NodT"/>
    <property type="match status" value="1"/>
</dbReference>
<keyword evidence="4" id="KW-1185">Reference proteome</keyword>
<evidence type="ECO:0000256" key="1">
    <source>
        <dbReference type="ARBA" id="ARBA00007613"/>
    </source>
</evidence>
<dbReference type="EMBL" id="UFSO01000002">
    <property type="protein sequence ID" value="SSY70020.1"/>
    <property type="molecule type" value="Genomic_DNA"/>
</dbReference>